<sequence length="38" mass="4322">MLLSARLRYMGASLCLPSTHLLMMNTTKSIVLFCYGWV</sequence>
<proteinExistence type="predicted"/>
<keyword evidence="2" id="KW-1185">Reference proteome</keyword>
<accession>A0A453PU23</accession>
<organism evidence="1 2">
    <name type="scientific">Aegilops tauschii subsp. strangulata</name>
    <name type="common">Goatgrass</name>
    <dbReference type="NCBI Taxonomy" id="200361"/>
    <lineage>
        <taxon>Eukaryota</taxon>
        <taxon>Viridiplantae</taxon>
        <taxon>Streptophyta</taxon>
        <taxon>Embryophyta</taxon>
        <taxon>Tracheophyta</taxon>
        <taxon>Spermatophyta</taxon>
        <taxon>Magnoliopsida</taxon>
        <taxon>Liliopsida</taxon>
        <taxon>Poales</taxon>
        <taxon>Poaceae</taxon>
        <taxon>BOP clade</taxon>
        <taxon>Pooideae</taxon>
        <taxon>Triticodae</taxon>
        <taxon>Triticeae</taxon>
        <taxon>Triticinae</taxon>
        <taxon>Aegilops</taxon>
    </lineage>
</organism>
<reference evidence="1" key="3">
    <citation type="journal article" date="2017" name="Nature">
        <title>Genome sequence of the progenitor of the wheat D genome Aegilops tauschii.</title>
        <authorList>
            <person name="Luo M.C."/>
            <person name="Gu Y.Q."/>
            <person name="Puiu D."/>
            <person name="Wang H."/>
            <person name="Twardziok S.O."/>
            <person name="Deal K.R."/>
            <person name="Huo N."/>
            <person name="Zhu T."/>
            <person name="Wang L."/>
            <person name="Wang Y."/>
            <person name="McGuire P.E."/>
            <person name="Liu S."/>
            <person name="Long H."/>
            <person name="Ramasamy R.K."/>
            <person name="Rodriguez J.C."/>
            <person name="Van S.L."/>
            <person name="Yuan L."/>
            <person name="Wang Z."/>
            <person name="Xia Z."/>
            <person name="Xiao L."/>
            <person name="Anderson O.D."/>
            <person name="Ouyang S."/>
            <person name="Liang Y."/>
            <person name="Zimin A.V."/>
            <person name="Pertea G."/>
            <person name="Qi P."/>
            <person name="Bennetzen J.L."/>
            <person name="Dai X."/>
            <person name="Dawson M.W."/>
            <person name="Muller H.G."/>
            <person name="Kugler K."/>
            <person name="Rivarola-Duarte L."/>
            <person name="Spannagl M."/>
            <person name="Mayer K.F.X."/>
            <person name="Lu F.H."/>
            <person name="Bevan M.W."/>
            <person name="Leroy P."/>
            <person name="Li P."/>
            <person name="You F.M."/>
            <person name="Sun Q."/>
            <person name="Liu Z."/>
            <person name="Lyons E."/>
            <person name="Wicker T."/>
            <person name="Salzberg S.L."/>
            <person name="Devos K.M."/>
            <person name="Dvorak J."/>
        </authorList>
    </citation>
    <scope>NUCLEOTIDE SEQUENCE [LARGE SCALE GENOMIC DNA]</scope>
    <source>
        <strain evidence="1">cv. AL8/78</strain>
    </source>
</reference>
<dbReference type="Gramene" id="AET6Gv20858900.18">
    <property type="protein sequence ID" value="AET6Gv20858900.18"/>
    <property type="gene ID" value="AET6Gv20858900"/>
</dbReference>
<dbReference type="Proteomes" id="UP000015105">
    <property type="component" value="Chromosome 6D"/>
</dbReference>
<evidence type="ECO:0000313" key="1">
    <source>
        <dbReference type="EnsemblPlants" id="AET6Gv20858900.18"/>
    </source>
</evidence>
<name>A0A453PU23_AEGTS</name>
<dbReference type="AlphaFoldDB" id="A0A453PU23"/>
<reference evidence="1" key="5">
    <citation type="journal article" date="2021" name="G3 (Bethesda)">
        <title>Aegilops tauschii genome assembly Aet v5.0 features greater sequence contiguity and improved annotation.</title>
        <authorList>
            <person name="Wang L."/>
            <person name="Zhu T."/>
            <person name="Rodriguez J.C."/>
            <person name="Deal K.R."/>
            <person name="Dubcovsky J."/>
            <person name="McGuire P.E."/>
            <person name="Lux T."/>
            <person name="Spannagl M."/>
            <person name="Mayer K.F.X."/>
            <person name="Baldrich P."/>
            <person name="Meyers B.C."/>
            <person name="Huo N."/>
            <person name="Gu Y.Q."/>
            <person name="Zhou H."/>
            <person name="Devos K.M."/>
            <person name="Bennetzen J.L."/>
            <person name="Unver T."/>
            <person name="Budak H."/>
            <person name="Gulick P.J."/>
            <person name="Galiba G."/>
            <person name="Kalapos B."/>
            <person name="Nelson D.R."/>
            <person name="Li P."/>
            <person name="You F.M."/>
            <person name="Luo M.C."/>
            <person name="Dvorak J."/>
        </authorList>
    </citation>
    <scope>NUCLEOTIDE SEQUENCE [LARGE SCALE GENOMIC DNA]</scope>
    <source>
        <strain evidence="1">cv. AL8/78</strain>
    </source>
</reference>
<evidence type="ECO:0000313" key="2">
    <source>
        <dbReference type="Proteomes" id="UP000015105"/>
    </source>
</evidence>
<reference evidence="1" key="4">
    <citation type="submission" date="2019-03" db="UniProtKB">
        <authorList>
            <consortium name="EnsemblPlants"/>
        </authorList>
    </citation>
    <scope>IDENTIFICATION</scope>
</reference>
<dbReference type="EnsemblPlants" id="AET6Gv20858900.18">
    <property type="protein sequence ID" value="AET6Gv20858900.18"/>
    <property type="gene ID" value="AET6Gv20858900"/>
</dbReference>
<protein>
    <submittedName>
        <fullName evidence="1">Uncharacterized protein</fullName>
    </submittedName>
</protein>
<reference evidence="2" key="1">
    <citation type="journal article" date="2014" name="Science">
        <title>Ancient hybridizations among the ancestral genomes of bread wheat.</title>
        <authorList>
            <consortium name="International Wheat Genome Sequencing Consortium,"/>
            <person name="Marcussen T."/>
            <person name="Sandve S.R."/>
            <person name="Heier L."/>
            <person name="Spannagl M."/>
            <person name="Pfeifer M."/>
            <person name="Jakobsen K.S."/>
            <person name="Wulff B.B."/>
            <person name="Steuernagel B."/>
            <person name="Mayer K.F."/>
            <person name="Olsen O.A."/>
        </authorList>
    </citation>
    <scope>NUCLEOTIDE SEQUENCE [LARGE SCALE GENOMIC DNA]</scope>
    <source>
        <strain evidence="2">cv. AL8/78</strain>
    </source>
</reference>
<reference evidence="2" key="2">
    <citation type="journal article" date="2017" name="Nat. Plants">
        <title>The Aegilops tauschii genome reveals multiple impacts of transposons.</title>
        <authorList>
            <person name="Zhao G."/>
            <person name="Zou C."/>
            <person name="Li K."/>
            <person name="Wang K."/>
            <person name="Li T."/>
            <person name="Gao L."/>
            <person name="Zhang X."/>
            <person name="Wang H."/>
            <person name="Yang Z."/>
            <person name="Liu X."/>
            <person name="Jiang W."/>
            <person name="Mao L."/>
            <person name="Kong X."/>
            <person name="Jiao Y."/>
            <person name="Jia J."/>
        </authorList>
    </citation>
    <scope>NUCLEOTIDE SEQUENCE [LARGE SCALE GENOMIC DNA]</scope>
    <source>
        <strain evidence="2">cv. AL8/78</strain>
    </source>
</reference>